<evidence type="ECO:0000313" key="2">
    <source>
        <dbReference type="Proteomes" id="UP001062846"/>
    </source>
</evidence>
<keyword evidence="2" id="KW-1185">Reference proteome</keyword>
<name>A0ACC0PRM3_RHOML</name>
<protein>
    <submittedName>
        <fullName evidence="1">Uncharacterized protein</fullName>
    </submittedName>
</protein>
<organism evidence="1 2">
    <name type="scientific">Rhododendron molle</name>
    <name type="common">Chinese azalea</name>
    <name type="synonym">Azalea mollis</name>
    <dbReference type="NCBI Taxonomy" id="49168"/>
    <lineage>
        <taxon>Eukaryota</taxon>
        <taxon>Viridiplantae</taxon>
        <taxon>Streptophyta</taxon>
        <taxon>Embryophyta</taxon>
        <taxon>Tracheophyta</taxon>
        <taxon>Spermatophyta</taxon>
        <taxon>Magnoliopsida</taxon>
        <taxon>eudicotyledons</taxon>
        <taxon>Gunneridae</taxon>
        <taxon>Pentapetalae</taxon>
        <taxon>asterids</taxon>
        <taxon>Ericales</taxon>
        <taxon>Ericaceae</taxon>
        <taxon>Ericoideae</taxon>
        <taxon>Rhodoreae</taxon>
        <taxon>Rhododendron</taxon>
    </lineage>
</organism>
<dbReference type="EMBL" id="CM046389">
    <property type="protein sequence ID" value="KAI8568368.1"/>
    <property type="molecule type" value="Genomic_DNA"/>
</dbReference>
<proteinExistence type="predicted"/>
<reference evidence="1" key="1">
    <citation type="submission" date="2022-02" db="EMBL/GenBank/DDBJ databases">
        <title>Plant Genome Project.</title>
        <authorList>
            <person name="Zhang R.-G."/>
        </authorList>
    </citation>
    <scope>NUCLEOTIDE SEQUENCE</scope>
    <source>
        <strain evidence="1">AT1</strain>
    </source>
</reference>
<dbReference type="Proteomes" id="UP001062846">
    <property type="component" value="Chromosome 2"/>
</dbReference>
<comment type="caution">
    <text evidence="1">The sequence shown here is derived from an EMBL/GenBank/DDBJ whole genome shotgun (WGS) entry which is preliminary data.</text>
</comment>
<gene>
    <name evidence="1" type="ORF">RHMOL_Rhmol02G0193000</name>
</gene>
<accession>A0ACC0PRM3</accession>
<evidence type="ECO:0000313" key="1">
    <source>
        <dbReference type="EMBL" id="KAI8568368.1"/>
    </source>
</evidence>
<sequence length="139" mass="16290">MESFLDLDLEPAQTRPNIVLHLLNVRGTFQREVSVGFKTSHTPLYSQVSNSLKSPQTLDFEHKLTNPHTIHQPWQIMMVTKVARRSWIKRRTDEVQWQSKTWVKWRRNPPGLRVQCTQAATMTSKATSRRLLVERTLAR</sequence>